<dbReference type="GO" id="GO:0015744">
    <property type="term" value="P:succinate transport"/>
    <property type="evidence" value="ECO:0007669"/>
    <property type="project" value="TreeGrafter"/>
</dbReference>
<dbReference type="PANTHER" id="PTHR34390">
    <property type="entry name" value="UPF0442 PROTEIN YJJB-RELATED"/>
    <property type="match status" value="1"/>
</dbReference>
<dbReference type="InterPro" id="IPR024528">
    <property type="entry name" value="ThrE_2"/>
</dbReference>
<evidence type="ECO:0000256" key="2">
    <source>
        <dbReference type="ARBA" id="ARBA00022475"/>
    </source>
</evidence>
<feature type="transmembrane region" description="Helical" evidence="8">
    <location>
        <begin position="444"/>
        <end position="465"/>
    </location>
</feature>
<evidence type="ECO:0000256" key="1">
    <source>
        <dbReference type="ARBA" id="ARBA00004651"/>
    </source>
</evidence>
<keyword evidence="5 8" id="KW-0472">Membrane</keyword>
<evidence type="ECO:0000256" key="5">
    <source>
        <dbReference type="ARBA" id="ARBA00023136"/>
    </source>
</evidence>
<feature type="transmembrane region" description="Helical" evidence="8">
    <location>
        <begin position="262"/>
        <end position="282"/>
    </location>
</feature>
<evidence type="ECO:0000313" key="11">
    <source>
        <dbReference type="EMBL" id="KAB1633776.1"/>
    </source>
</evidence>
<feature type="transmembrane region" description="Helical" evidence="8">
    <location>
        <begin position="329"/>
        <end position="348"/>
    </location>
</feature>
<dbReference type="GO" id="GO:0005886">
    <property type="term" value="C:plasma membrane"/>
    <property type="evidence" value="ECO:0007669"/>
    <property type="project" value="UniProtKB-SubCell"/>
</dbReference>
<evidence type="ECO:0000313" key="12">
    <source>
        <dbReference type="Proteomes" id="UP000481339"/>
    </source>
</evidence>
<evidence type="ECO:0000256" key="6">
    <source>
        <dbReference type="ARBA" id="ARBA00034125"/>
    </source>
</evidence>
<sequence length="476" mass="50301">MTGRPPSRPPHPVRPRPCPEVTGGRPAVGGRMTPMRHHTPDSPTAPDTPGDPSPTGEISLEPVHLIEKSNAIMRLGMMMLQAGSSSFRIKQAMSRAARALGITSLHTQVTATEIVTTFFRGMIFRTRVAEVRVGGVDSDRIVELERLSHHMPAGMMPDELDRRLDRIAGRPRHYPTWLTLIAAVMACSGFAFLNNGGWQECLGVALSVAIAQWVRVTLTRMRINQLAMYGVAGLVAALGYVVFTGALAALSGQVSPQHDAGFTSALLLLVPGFPLVTATLDLARLDLSSAIGRLAYATLVLAAVSLGAWGVAEAFALQPTVAPTPDWPLWVLAGSRLIAGFIAVTGFAMMFNTPFPIALGAAGVGAVANALRLAAGDVGWPAQLATGLAALLVGLLAWVIATRLDAPRITLTVPAVLIMVPGSSAYRSLVYLQAGDIVPAAEHGVQALAAIMALAVGLTIARLLTEREWSFDHLRG</sequence>
<dbReference type="Proteomes" id="UP000481339">
    <property type="component" value="Unassembled WGS sequence"/>
</dbReference>
<keyword evidence="3 8" id="KW-0812">Transmembrane</keyword>
<feature type="transmembrane region" description="Helical" evidence="8">
    <location>
        <begin position="380"/>
        <end position="401"/>
    </location>
</feature>
<accession>A0A7C8FJU9</accession>
<dbReference type="PANTHER" id="PTHR34390:SF2">
    <property type="entry name" value="SUCCINATE TRANSPORTER SUBUNIT YJJP-RELATED"/>
    <property type="match status" value="1"/>
</dbReference>
<name>A0A7C8FJU9_9MICO</name>
<comment type="caution">
    <text evidence="11">The sequence shown here is derived from an EMBL/GenBank/DDBJ whole genome shotgun (WGS) entry which is preliminary data.</text>
</comment>
<feature type="domain" description="Threonine/Serine exporter ThrE" evidence="10">
    <location>
        <begin position="338"/>
        <end position="462"/>
    </location>
</feature>
<dbReference type="InterPro" id="IPR050539">
    <property type="entry name" value="ThrE_Dicarb/AminoAcid_Exp"/>
</dbReference>
<evidence type="ECO:0000259" key="9">
    <source>
        <dbReference type="Pfam" id="PF06738"/>
    </source>
</evidence>
<gene>
    <name evidence="11" type="ORF">F8O02_02355</name>
</gene>
<feature type="domain" description="Threonine/serine exporter-like N-terminal" evidence="9">
    <location>
        <begin position="71"/>
        <end position="312"/>
    </location>
</feature>
<evidence type="ECO:0000256" key="4">
    <source>
        <dbReference type="ARBA" id="ARBA00022989"/>
    </source>
</evidence>
<feature type="transmembrane region" description="Helical" evidence="8">
    <location>
        <begin position="355"/>
        <end position="374"/>
    </location>
</feature>
<comment type="similarity">
    <text evidence="6">Belongs to the ThrE exporter (TC 2.A.79) family.</text>
</comment>
<reference evidence="11 12" key="1">
    <citation type="submission" date="2019-09" db="EMBL/GenBank/DDBJ databases">
        <title>Phylogeny of genus Pseudoclavibacter and closely related genus.</title>
        <authorList>
            <person name="Li Y."/>
        </authorList>
    </citation>
    <scope>NUCLEOTIDE SEQUENCE [LARGE SCALE GENOMIC DNA]</scope>
    <source>
        <strain evidence="11 12">JCM 16921</strain>
    </source>
</reference>
<evidence type="ECO:0000256" key="8">
    <source>
        <dbReference type="SAM" id="Phobius"/>
    </source>
</evidence>
<keyword evidence="4 8" id="KW-1133">Transmembrane helix</keyword>
<feature type="compositionally biased region" description="Pro residues" evidence="7">
    <location>
        <begin position="1"/>
        <end position="18"/>
    </location>
</feature>
<evidence type="ECO:0000259" key="10">
    <source>
        <dbReference type="Pfam" id="PF12821"/>
    </source>
</evidence>
<organism evidence="11 12">
    <name type="scientific">Pseudoclavibacter caeni</name>
    <dbReference type="NCBI Taxonomy" id="908846"/>
    <lineage>
        <taxon>Bacteria</taxon>
        <taxon>Bacillati</taxon>
        <taxon>Actinomycetota</taxon>
        <taxon>Actinomycetes</taxon>
        <taxon>Micrococcales</taxon>
        <taxon>Microbacteriaceae</taxon>
        <taxon>Pseudoclavibacter</taxon>
    </lineage>
</organism>
<dbReference type="OrthoDB" id="2148488at2"/>
<feature type="transmembrane region" description="Helical" evidence="8">
    <location>
        <begin position="413"/>
        <end position="432"/>
    </location>
</feature>
<feature type="transmembrane region" description="Helical" evidence="8">
    <location>
        <begin position="174"/>
        <end position="191"/>
    </location>
</feature>
<keyword evidence="2" id="KW-1003">Cell membrane</keyword>
<dbReference type="Pfam" id="PF12821">
    <property type="entry name" value="ThrE_2"/>
    <property type="match status" value="1"/>
</dbReference>
<dbReference type="EMBL" id="WBKA01000001">
    <property type="protein sequence ID" value="KAB1633776.1"/>
    <property type="molecule type" value="Genomic_DNA"/>
</dbReference>
<dbReference type="AlphaFoldDB" id="A0A7C8FJU9"/>
<protein>
    <submittedName>
        <fullName evidence="11">Threonine/serine exporter family protein</fullName>
    </submittedName>
</protein>
<evidence type="ECO:0000256" key="7">
    <source>
        <dbReference type="SAM" id="MobiDB-lite"/>
    </source>
</evidence>
<keyword evidence="12" id="KW-1185">Reference proteome</keyword>
<dbReference type="GO" id="GO:0022857">
    <property type="term" value="F:transmembrane transporter activity"/>
    <property type="evidence" value="ECO:0007669"/>
    <property type="project" value="InterPro"/>
</dbReference>
<feature type="transmembrane region" description="Helical" evidence="8">
    <location>
        <begin position="226"/>
        <end position="250"/>
    </location>
</feature>
<dbReference type="InterPro" id="IPR010619">
    <property type="entry name" value="ThrE-like_N"/>
</dbReference>
<evidence type="ECO:0000256" key="3">
    <source>
        <dbReference type="ARBA" id="ARBA00022692"/>
    </source>
</evidence>
<feature type="transmembrane region" description="Helical" evidence="8">
    <location>
        <begin position="294"/>
        <end position="317"/>
    </location>
</feature>
<dbReference type="Pfam" id="PF06738">
    <property type="entry name" value="ThrE"/>
    <property type="match status" value="1"/>
</dbReference>
<proteinExistence type="inferred from homology"/>
<feature type="region of interest" description="Disordered" evidence="7">
    <location>
        <begin position="1"/>
        <end position="58"/>
    </location>
</feature>
<comment type="subcellular location">
    <subcellularLocation>
        <location evidence="1">Cell membrane</location>
        <topology evidence="1">Multi-pass membrane protein</topology>
    </subcellularLocation>
</comment>